<dbReference type="Proteomes" id="UP000244892">
    <property type="component" value="Chromosome"/>
</dbReference>
<dbReference type="AlphaFoldDB" id="A0A2U8FW62"/>
<accession>A0A2U8FW62</accession>
<keyword evidence="3" id="KW-1185">Reference proteome</keyword>
<dbReference type="EMBL" id="CP029210">
    <property type="protein sequence ID" value="AWI54446.1"/>
    <property type="molecule type" value="Genomic_DNA"/>
</dbReference>
<evidence type="ECO:0000259" key="1">
    <source>
        <dbReference type="Pfam" id="PF13524"/>
    </source>
</evidence>
<dbReference type="GO" id="GO:0016740">
    <property type="term" value="F:transferase activity"/>
    <property type="evidence" value="ECO:0007669"/>
    <property type="project" value="UniProtKB-KW"/>
</dbReference>
<gene>
    <name evidence="2" type="ORF">DEH84_14195</name>
</gene>
<keyword evidence="2" id="KW-0808">Transferase</keyword>
<sequence>MNDKLDRHLHILYIGPKSGTCLDRANALRRLGHTLTHLDLRALLPRTIWIDRIMWRLGGHWLSELVISRLREILTGKRFELAYVDNGEYVSARVVKLLKKHAALVINYNIDDPTGPRDGHRFAAYRQAVPDYDLLAVVREENVRELHALGAKKVIRVWRSADEVTHAPRPLTAQDHAQWDCDVLFLGTWMPERGPFLLDLIQRGVPLTIQGGGWQKAPEWVTLRKYWRGGPISGDDYAKAIQCAKINLGLLSKGNRDLHTTRSLEIPALGGVLCAERTAEHLLMYEEGVEAIFWSDAAECAASCAELLADEPQRRSVAERGFARYRANKHGNEDVLSHFIARATEQ</sequence>
<dbReference type="InterPro" id="IPR055259">
    <property type="entry name" value="YkvP/CgeB_Glyco_trans-like"/>
</dbReference>
<organism evidence="2 3">
    <name type="scientific">Aquabacterium olei</name>
    <dbReference type="NCBI Taxonomy" id="1296669"/>
    <lineage>
        <taxon>Bacteria</taxon>
        <taxon>Pseudomonadati</taxon>
        <taxon>Pseudomonadota</taxon>
        <taxon>Betaproteobacteria</taxon>
        <taxon>Burkholderiales</taxon>
        <taxon>Aquabacterium</taxon>
    </lineage>
</organism>
<feature type="domain" description="Spore protein YkvP/CgeB glycosyl transferase-like" evidence="1">
    <location>
        <begin position="197"/>
        <end position="334"/>
    </location>
</feature>
<evidence type="ECO:0000313" key="3">
    <source>
        <dbReference type="Proteomes" id="UP000244892"/>
    </source>
</evidence>
<reference evidence="2 3" key="1">
    <citation type="submission" date="2018-05" db="EMBL/GenBank/DDBJ databases">
        <title>complete genome sequence of Aquabacterium olei NBRC 110486.</title>
        <authorList>
            <person name="Tang B."/>
            <person name="Chang J."/>
            <person name="Zhang L."/>
            <person name="Yang H."/>
        </authorList>
    </citation>
    <scope>NUCLEOTIDE SEQUENCE [LARGE SCALE GENOMIC DNA]</scope>
    <source>
        <strain evidence="2 3">NBRC 110486</strain>
    </source>
</reference>
<dbReference type="OrthoDB" id="110463at2"/>
<proteinExistence type="predicted"/>
<dbReference type="Pfam" id="PF13524">
    <property type="entry name" value="Glyco_trans_1_2"/>
    <property type="match status" value="1"/>
</dbReference>
<dbReference type="KEGG" id="aon:DEH84_14195"/>
<evidence type="ECO:0000313" key="2">
    <source>
        <dbReference type="EMBL" id="AWI54446.1"/>
    </source>
</evidence>
<protein>
    <submittedName>
        <fullName evidence="2">Glycosyltransferase family 1 protein</fullName>
    </submittedName>
</protein>
<name>A0A2U8FW62_9BURK</name>